<evidence type="ECO:0000313" key="1">
    <source>
        <dbReference type="EMBL" id="EGC21180.1"/>
    </source>
</evidence>
<organism evidence="1 2">
    <name type="scientific">Prevotella multiformis DSM 16608</name>
    <dbReference type="NCBI Taxonomy" id="888743"/>
    <lineage>
        <taxon>Bacteria</taxon>
        <taxon>Pseudomonadati</taxon>
        <taxon>Bacteroidota</taxon>
        <taxon>Bacteroidia</taxon>
        <taxon>Bacteroidales</taxon>
        <taxon>Prevotellaceae</taxon>
        <taxon>Prevotella</taxon>
    </lineage>
</organism>
<accession>F0F3Q0</accession>
<reference evidence="1 2" key="1">
    <citation type="submission" date="2011-01" db="EMBL/GenBank/DDBJ databases">
        <authorList>
            <person name="Muzny D."/>
            <person name="Qin X."/>
            <person name="Deng J."/>
            <person name="Jiang H."/>
            <person name="Liu Y."/>
            <person name="Qu J."/>
            <person name="Song X.-Z."/>
            <person name="Zhang L."/>
            <person name="Thornton R."/>
            <person name="Coyle M."/>
            <person name="Francisco L."/>
            <person name="Jackson L."/>
            <person name="Javaid M."/>
            <person name="Korchina V."/>
            <person name="Kovar C."/>
            <person name="Mata R."/>
            <person name="Mathew T."/>
            <person name="Ngo R."/>
            <person name="Nguyen L."/>
            <person name="Nguyen N."/>
            <person name="Okwuonu G."/>
            <person name="Ongeri F."/>
            <person name="Pham C."/>
            <person name="Simmons D."/>
            <person name="Wilczek-Boney K."/>
            <person name="Hale W."/>
            <person name="Jakkamsetti A."/>
            <person name="Pham P."/>
            <person name="Ruth R."/>
            <person name="San Lucas F."/>
            <person name="Warren J."/>
            <person name="Zhang J."/>
            <person name="Zhao Z."/>
            <person name="Zhou C."/>
            <person name="Zhu D."/>
            <person name="Lee S."/>
            <person name="Bess C."/>
            <person name="Blankenburg K."/>
            <person name="Forbes L."/>
            <person name="Fu Q."/>
            <person name="Gubbala S."/>
            <person name="Hirani K."/>
            <person name="Jayaseelan J.C."/>
            <person name="Lara F."/>
            <person name="Munidasa M."/>
            <person name="Palculict T."/>
            <person name="Patil S."/>
            <person name="Pu L.-L."/>
            <person name="Saada N."/>
            <person name="Tang L."/>
            <person name="Weissenberger G."/>
            <person name="Zhu Y."/>
            <person name="Hemphill L."/>
            <person name="Shang Y."/>
            <person name="Youmans B."/>
            <person name="Ayvaz T."/>
            <person name="Ross M."/>
            <person name="Santibanez J."/>
            <person name="Aqrawi P."/>
            <person name="Gross S."/>
            <person name="Joshi V."/>
            <person name="Fowler G."/>
            <person name="Nazareth L."/>
            <person name="Reid J."/>
            <person name="Worley K."/>
            <person name="Petrosino J."/>
            <person name="Highlander S."/>
            <person name="Gibbs R."/>
        </authorList>
    </citation>
    <scope>NUCLEOTIDE SEQUENCE [LARGE SCALE GENOMIC DNA]</scope>
    <source>
        <strain evidence="1 2">DSM 16608</strain>
    </source>
</reference>
<dbReference type="STRING" id="888743.HMPREF9141_0216"/>
<comment type="caution">
    <text evidence="1">The sequence shown here is derived from an EMBL/GenBank/DDBJ whole genome shotgun (WGS) entry which is preliminary data.</text>
</comment>
<name>F0F3Q0_9BACT</name>
<dbReference type="HOGENOM" id="CLU_3255843_0_0_10"/>
<sequence>MLQEEPDGLIEDRRLTIRLHIGREASEAGGRQLTPCRTAGDF</sequence>
<dbReference type="EMBL" id="AEWX01000002">
    <property type="protein sequence ID" value="EGC21180.1"/>
    <property type="molecule type" value="Genomic_DNA"/>
</dbReference>
<gene>
    <name evidence="1" type="ORF">HMPREF9141_0216</name>
</gene>
<dbReference type="Proteomes" id="UP000005697">
    <property type="component" value="Unassembled WGS sequence"/>
</dbReference>
<protein>
    <submittedName>
        <fullName evidence="1">Uncharacterized protein</fullName>
    </submittedName>
</protein>
<proteinExistence type="predicted"/>
<evidence type="ECO:0000313" key="2">
    <source>
        <dbReference type="Proteomes" id="UP000005697"/>
    </source>
</evidence>
<dbReference type="AlphaFoldDB" id="F0F3Q0"/>
<keyword evidence="2" id="KW-1185">Reference proteome</keyword>